<dbReference type="Pfam" id="PF05939">
    <property type="entry name" value="Phage_min_tail"/>
    <property type="match status" value="1"/>
</dbReference>
<evidence type="ECO:0000313" key="2">
    <source>
        <dbReference type="Proteomes" id="UP001320702"/>
    </source>
</evidence>
<dbReference type="Proteomes" id="UP001320702">
    <property type="component" value="Unassembled WGS sequence"/>
</dbReference>
<protein>
    <submittedName>
        <fullName evidence="1">Phage tail protein</fullName>
    </submittedName>
</protein>
<reference evidence="1 2" key="1">
    <citation type="submission" date="2022-04" db="EMBL/GenBank/DDBJ databases">
        <title>Paracoccus sp. YLB-12 draft genome sequence.</title>
        <authorList>
            <person name="Yu L."/>
        </authorList>
    </citation>
    <scope>NUCLEOTIDE SEQUENCE [LARGE SCALE GENOMIC DNA]</scope>
    <source>
        <strain evidence="1 2">YLB-12</strain>
    </source>
</reference>
<accession>A0ABT2K804</accession>
<proteinExistence type="predicted"/>
<keyword evidence="2" id="KW-1185">Reference proteome</keyword>
<evidence type="ECO:0000313" key="1">
    <source>
        <dbReference type="EMBL" id="MCT4332632.1"/>
    </source>
</evidence>
<dbReference type="RefSeq" id="WP_260276521.1">
    <property type="nucleotide sequence ID" value="NZ_JANAVZ010000003.1"/>
</dbReference>
<name>A0ABT2K804_9RHOB</name>
<dbReference type="EMBL" id="JANAVZ010000003">
    <property type="protein sequence ID" value="MCT4332632.1"/>
    <property type="molecule type" value="Genomic_DNA"/>
</dbReference>
<organism evidence="1 2">
    <name type="scientific">Paracoccus maritimus</name>
    <dbReference type="NCBI Taxonomy" id="2933292"/>
    <lineage>
        <taxon>Bacteria</taxon>
        <taxon>Pseudomonadati</taxon>
        <taxon>Pseudomonadota</taxon>
        <taxon>Alphaproteobacteria</taxon>
        <taxon>Rhodobacterales</taxon>
        <taxon>Paracoccaceae</taxon>
        <taxon>Paracoccus</taxon>
    </lineage>
</organism>
<sequence length="116" mass="12806">MPLPTFNPPMRPSAGTGIAPEVSLRRASFGDGYTQASPSGLNHVRRIVRLEWSYLTLTEAQAIDTFLTARGGYQAFSYQLNGEAEPRRWTCSEWSVTDGHPSQVRAVFKEDFSPGG</sequence>
<dbReference type="InterPro" id="IPR010265">
    <property type="entry name" value="Phage_lambda_TipM"/>
</dbReference>
<comment type="caution">
    <text evidence="1">The sequence shown here is derived from an EMBL/GenBank/DDBJ whole genome shotgun (WGS) entry which is preliminary data.</text>
</comment>
<gene>
    <name evidence="1" type="ORF">MU516_07095</name>
</gene>